<evidence type="ECO:0000313" key="2">
    <source>
        <dbReference type="Proteomes" id="UP000275408"/>
    </source>
</evidence>
<comment type="caution">
    <text evidence="1">The sequence shown here is derived from an EMBL/GenBank/DDBJ whole genome shotgun (WGS) entry which is preliminary data.</text>
</comment>
<dbReference type="Proteomes" id="UP000275408">
    <property type="component" value="Unassembled WGS sequence"/>
</dbReference>
<protein>
    <submittedName>
        <fullName evidence="1">Uncharacterized protein</fullName>
    </submittedName>
</protein>
<keyword evidence="2" id="KW-1185">Reference proteome</keyword>
<dbReference type="EMBL" id="RCHS01002461">
    <property type="protein sequence ID" value="RMX47220.1"/>
    <property type="molecule type" value="Genomic_DNA"/>
</dbReference>
<gene>
    <name evidence="1" type="ORF">pdam_00021932</name>
</gene>
<evidence type="ECO:0000313" key="1">
    <source>
        <dbReference type="EMBL" id="RMX47220.1"/>
    </source>
</evidence>
<accession>A0A3M6U0P4</accession>
<name>A0A3M6U0P4_POCDA</name>
<organism evidence="1 2">
    <name type="scientific">Pocillopora damicornis</name>
    <name type="common">Cauliflower coral</name>
    <name type="synonym">Millepora damicornis</name>
    <dbReference type="NCBI Taxonomy" id="46731"/>
    <lineage>
        <taxon>Eukaryota</taxon>
        <taxon>Metazoa</taxon>
        <taxon>Cnidaria</taxon>
        <taxon>Anthozoa</taxon>
        <taxon>Hexacorallia</taxon>
        <taxon>Scleractinia</taxon>
        <taxon>Astrocoeniina</taxon>
        <taxon>Pocilloporidae</taxon>
        <taxon>Pocillopora</taxon>
    </lineage>
</organism>
<feature type="non-terminal residue" evidence="1">
    <location>
        <position position="99"/>
    </location>
</feature>
<sequence>MLADDNINIAEYLLSTRENNHDKFNEEIENLKQDSDIHNFINRLKLDKGSQLSWPVVTSYLMIIGELNVSDTTNTSCEDGYYTKTCNLISDWMFENGGL</sequence>
<dbReference type="AlphaFoldDB" id="A0A3M6U0P4"/>
<reference evidence="1 2" key="1">
    <citation type="journal article" date="2018" name="Sci. Rep.">
        <title>Comparative analysis of the Pocillopora damicornis genome highlights role of immune system in coral evolution.</title>
        <authorList>
            <person name="Cunning R."/>
            <person name="Bay R.A."/>
            <person name="Gillette P."/>
            <person name="Baker A.C."/>
            <person name="Traylor-Knowles N."/>
        </authorList>
    </citation>
    <scope>NUCLEOTIDE SEQUENCE [LARGE SCALE GENOMIC DNA]</scope>
    <source>
        <strain evidence="1">RSMAS</strain>
        <tissue evidence="1">Whole animal</tissue>
    </source>
</reference>
<proteinExistence type="predicted"/>